<dbReference type="STRING" id="946677.SAMN05444484_1011294"/>
<evidence type="ECO:0000313" key="2">
    <source>
        <dbReference type="Proteomes" id="UP000184028"/>
    </source>
</evidence>
<dbReference type="PROSITE" id="PS51257">
    <property type="entry name" value="PROKAR_LIPOPROTEIN"/>
    <property type="match status" value="1"/>
</dbReference>
<reference evidence="2" key="1">
    <citation type="submission" date="2016-11" db="EMBL/GenBank/DDBJ databases">
        <authorList>
            <person name="Varghese N."/>
            <person name="Submissions S."/>
        </authorList>
    </citation>
    <scope>NUCLEOTIDE SEQUENCE [LARGE SCALE GENOMIC DNA]</scope>
    <source>
        <strain evidence="2">DSM 24724</strain>
    </source>
</reference>
<keyword evidence="2" id="KW-1185">Reference proteome</keyword>
<evidence type="ECO:0008006" key="3">
    <source>
        <dbReference type="Google" id="ProtNLM"/>
    </source>
</evidence>
<sequence length="133" mass="15366">MKTSYLKKTAILILLIIMSFTFQSCLVSRCKRPQIVGYVYDSITRKPIENCKVGESLTDIKGYFRLKELRYSEFAFVGSEAPPLMVDEPVYKENYEKKSIKLFNKFGSGIRKGSLHDADTIFLKRNVITTDYK</sequence>
<dbReference type="AlphaFoldDB" id="A0A1M7A5X7"/>
<accession>A0A1M7A5X7</accession>
<name>A0A1M7A5X7_9FLAO</name>
<proteinExistence type="predicted"/>
<organism evidence="1 2">
    <name type="scientific">Flavobacterium chilense</name>
    <dbReference type="NCBI Taxonomy" id="946677"/>
    <lineage>
        <taxon>Bacteria</taxon>
        <taxon>Pseudomonadati</taxon>
        <taxon>Bacteroidota</taxon>
        <taxon>Flavobacteriia</taxon>
        <taxon>Flavobacteriales</taxon>
        <taxon>Flavobacteriaceae</taxon>
        <taxon>Flavobacterium</taxon>
    </lineage>
</organism>
<dbReference type="OrthoDB" id="706421at2"/>
<gene>
    <name evidence="1" type="ORF">SAMN05444484_1011294</name>
</gene>
<dbReference type="RefSeq" id="WP_068840933.1">
    <property type="nucleotide sequence ID" value="NZ_FRBT01000001.1"/>
</dbReference>
<evidence type="ECO:0000313" key="1">
    <source>
        <dbReference type="EMBL" id="SHL38111.1"/>
    </source>
</evidence>
<protein>
    <recommendedName>
        <fullName evidence="3">Carboxypeptidase regulatory-like domain-containing protein</fullName>
    </recommendedName>
</protein>
<dbReference type="EMBL" id="FRBT01000001">
    <property type="protein sequence ID" value="SHL38111.1"/>
    <property type="molecule type" value="Genomic_DNA"/>
</dbReference>
<dbReference type="Proteomes" id="UP000184028">
    <property type="component" value="Unassembled WGS sequence"/>
</dbReference>